<accession>A0A1I0LWP4</accession>
<evidence type="ECO:0000313" key="3">
    <source>
        <dbReference type="Proteomes" id="UP000199361"/>
    </source>
</evidence>
<dbReference type="Proteomes" id="UP000199361">
    <property type="component" value="Unassembled WGS sequence"/>
</dbReference>
<protein>
    <submittedName>
        <fullName evidence="2">Uncharacterized protein</fullName>
    </submittedName>
</protein>
<reference evidence="2 3" key="1">
    <citation type="submission" date="2016-10" db="EMBL/GenBank/DDBJ databases">
        <authorList>
            <person name="de Groot N.N."/>
        </authorList>
    </citation>
    <scope>NUCLEOTIDE SEQUENCE [LARGE SCALE GENOMIC DNA]</scope>
    <source>
        <strain evidence="2 3">CGMCC 4.5598</strain>
    </source>
</reference>
<keyword evidence="3" id="KW-1185">Reference proteome</keyword>
<feature type="chain" id="PRO_5038676002" evidence="1">
    <location>
        <begin position="20"/>
        <end position="152"/>
    </location>
</feature>
<dbReference type="OrthoDB" id="3532533at2"/>
<evidence type="ECO:0000256" key="1">
    <source>
        <dbReference type="SAM" id="SignalP"/>
    </source>
</evidence>
<dbReference type="AlphaFoldDB" id="A0A1I0LWP4"/>
<name>A0A1I0LWP4_9ACTN</name>
<dbReference type="RefSeq" id="WP_091094116.1">
    <property type="nucleotide sequence ID" value="NZ_FOHX01000027.1"/>
</dbReference>
<organism evidence="2 3">
    <name type="scientific">Nonomuraea wenchangensis</name>
    <dbReference type="NCBI Taxonomy" id="568860"/>
    <lineage>
        <taxon>Bacteria</taxon>
        <taxon>Bacillati</taxon>
        <taxon>Actinomycetota</taxon>
        <taxon>Actinomycetes</taxon>
        <taxon>Streptosporangiales</taxon>
        <taxon>Streptosporangiaceae</taxon>
        <taxon>Nonomuraea</taxon>
    </lineage>
</organism>
<gene>
    <name evidence="2" type="ORF">SAMN05421811_127151</name>
</gene>
<proteinExistence type="predicted"/>
<feature type="signal peptide" evidence="1">
    <location>
        <begin position="1"/>
        <end position="19"/>
    </location>
</feature>
<keyword evidence="1" id="KW-0732">Signal</keyword>
<dbReference type="EMBL" id="FOHX01000027">
    <property type="protein sequence ID" value="SEU46820.1"/>
    <property type="molecule type" value="Genomic_DNA"/>
</dbReference>
<sequence>MKLAALAVAALLTVQPAGCGGKGTTTDPYKPGALGCERAVHVEAVRIGSAEPRVRVLVNEECTDPSGIGTQLLSIDLEYRESLGAPWLAVNSARFPNVAPDHQYVLTHHPCLSGRYRAKVGVAGTFDTGKEYRASVEESARINCDKPRDISS</sequence>
<dbReference type="STRING" id="568860.SAMN05421811_127151"/>
<evidence type="ECO:0000313" key="2">
    <source>
        <dbReference type="EMBL" id="SEU46820.1"/>
    </source>
</evidence>